<dbReference type="KEGG" id="psco:LY89DRAFT_781393"/>
<proteinExistence type="predicted"/>
<evidence type="ECO:0000256" key="1">
    <source>
        <dbReference type="SAM" id="Phobius"/>
    </source>
</evidence>
<sequence>MPLAHVSLPVTSLPASTAFYLSALNPLGYDVFMNLERAVGMTVKYDGPDFWLHQCPEMKDGEKGNGMHVAFKGSSKRVVREFYEAALKVGGKDNGPPGERTQYTKGYYAAYVLDLDGNNVECVYYQPWWLSALQVAPSVVGVVVVAGVAWWGGRAGWGL</sequence>
<dbReference type="AlphaFoldDB" id="A0A194XDS2"/>
<evidence type="ECO:0000313" key="4">
    <source>
        <dbReference type="Proteomes" id="UP000070700"/>
    </source>
</evidence>
<dbReference type="CDD" id="cd07262">
    <property type="entry name" value="VOC_like"/>
    <property type="match status" value="1"/>
</dbReference>
<dbReference type="PROSITE" id="PS51819">
    <property type="entry name" value="VOC"/>
    <property type="match status" value="1"/>
</dbReference>
<feature type="transmembrane region" description="Helical" evidence="1">
    <location>
        <begin position="128"/>
        <end position="151"/>
    </location>
</feature>
<keyword evidence="1" id="KW-0812">Transmembrane</keyword>
<keyword evidence="1" id="KW-0472">Membrane</keyword>
<dbReference type="InterPro" id="IPR037523">
    <property type="entry name" value="VOC_core"/>
</dbReference>
<reference evidence="3 4" key="1">
    <citation type="submission" date="2015-10" db="EMBL/GenBank/DDBJ databases">
        <title>Full genome of DAOMC 229536 Phialocephala scopiformis, a fungal endophyte of spruce producing the potent anti-insectan compound rugulosin.</title>
        <authorList>
            <consortium name="DOE Joint Genome Institute"/>
            <person name="Walker A.K."/>
            <person name="Frasz S.L."/>
            <person name="Seifert K.A."/>
            <person name="Miller J.D."/>
            <person name="Mondo S.J."/>
            <person name="Labutti K."/>
            <person name="Lipzen A."/>
            <person name="Dockter R."/>
            <person name="Kennedy M."/>
            <person name="Grigoriev I.V."/>
            <person name="Spatafora J.W."/>
        </authorList>
    </citation>
    <scope>NUCLEOTIDE SEQUENCE [LARGE SCALE GENOMIC DNA]</scope>
    <source>
        <strain evidence="3 4">CBS 120377</strain>
    </source>
</reference>
<dbReference type="PANTHER" id="PTHR35006:SF3">
    <property type="entry name" value="GLYOXALASE FAMILY PROTEIN (AFU_ORTHOLOGUE AFUA_3G06020)"/>
    <property type="match status" value="1"/>
</dbReference>
<keyword evidence="4" id="KW-1185">Reference proteome</keyword>
<name>A0A194XDS2_MOLSC</name>
<dbReference type="InParanoid" id="A0A194XDS2"/>
<dbReference type="GeneID" id="28832205"/>
<dbReference type="Gene3D" id="3.10.180.10">
    <property type="entry name" value="2,3-Dihydroxybiphenyl 1,2-Dioxygenase, domain 1"/>
    <property type="match status" value="1"/>
</dbReference>
<dbReference type="OrthoDB" id="10249419at2759"/>
<organism evidence="3 4">
    <name type="scientific">Mollisia scopiformis</name>
    <name type="common">Conifer needle endophyte fungus</name>
    <name type="synonym">Phialocephala scopiformis</name>
    <dbReference type="NCBI Taxonomy" id="149040"/>
    <lineage>
        <taxon>Eukaryota</taxon>
        <taxon>Fungi</taxon>
        <taxon>Dikarya</taxon>
        <taxon>Ascomycota</taxon>
        <taxon>Pezizomycotina</taxon>
        <taxon>Leotiomycetes</taxon>
        <taxon>Helotiales</taxon>
        <taxon>Mollisiaceae</taxon>
        <taxon>Mollisia</taxon>
    </lineage>
</organism>
<dbReference type="InterPro" id="IPR029068">
    <property type="entry name" value="Glyas_Bleomycin-R_OHBP_Dase"/>
</dbReference>
<dbReference type="InterPro" id="IPR004360">
    <property type="entry name" value="Glyas_Fos-R_dOase_dom"/>
</dbReference>
<dbReference type="STRING" id="149040.A0A194XDS2"/>
<feature type="domain" description="VOC" evidence="2">
    <location>
        <begin position="2"/>
        <end position="125"/>
    </location>
</feature>
<evidence type="ECO:0000259" key="2">
    <source>
        <dbReference type="PROSITE" id="PS51819"/>
    </source>
</evidence>
<dbReference type="SUPFAM" id="SSF54593">
    <property type="entry name" value="Glyoxalase/Bleomycin resistance protein/Dihydroxybiphenyl dioxygenase"/>
    <property type="match status" value="1"/>
</dbReference>
<evidence type="ECO:0000313" key="3">
    <source>
        <dbReference type="EMBL" id="KUJ18323.1"/>
    </source>
</evidence>
<dbReference type="Proteomes" id="UP000070700">
    <property type="component" value="Unassembled WGS sequence"/>
</dbReference>
<dbReference type="PANTHER" id="PTHR35006">
    <property type="entry name" value="GLYOXALASE FAMILY PROTEIN (AFU_ORTHOLOGUE AFUA_5G14830)"/>
    <property type="match status" value="1"/>
</dbReference>
<dbReference type="Pfam" id="PF00903">
    <property type="entry name" value="Glyoxalase"/>
    <property type="match status" value="1"/>
</dbReference>
<dbReference type="RefSeq" id="XP_018072678.1">
    <property type="nucleotide sequence ID" value="XM_018222479.1"/>
</dbReference>
<gene>
    <name evidence="3" type="ORF">LY89DRAFT_781393</name>
</gene>
<keyword evidence="1" id="KW-1133">Transmembrane helix</keyword>
<accession>A0A194XDS2</accession>
<protein>
    <recommendedName>
        <fullName evidence="2">VOC domain-containing protein</fullName>
    </recommendedName>
</protein>
<dbReference type="EMBL" id="KQ947413">
    <property type="protein sequence ID" value="KUJ18323.1"/>
    <property type="molecule type" value="Genomic_DNA"/>
</dbReference>